<evidence type="ECO:0000256" key="1">
    <source>
        <dbReference type="ARBA" id="ARBA00010307"/>
    </source>
</evidence>
<keyword evidence="3" id="KW-0653">Protein transport</keyword>
<dbReference type="GO" id="GO:0005085">
    <property type="term" value="F:guanyl-nucleotide exchange factor activity"/>
    <property type="evidence" value="ECO:0007669"/>
    <property type="project" value="TreeGrafter"/>
</dbReference>
<evidence type="ECO:0000256" key="4">
    <source>
        <dbReference type="SAM" id="MobiDB-lite"/>
    </source>
</evidence>
<dbReference type="GO" id="GO:0006606">
    <property type="term" value="P:protein import into nucleus"/>
    <property type="evidence" value="ECO:0007669"/>
    <property type="project" value="TreeGrafter"/>
</dbReference>
<sequence length="463" mass="50231">MPIVDFERYIGPIKIKGTIDEKAGQIKGEIGTHIPGFGYKSLKPFAGFIKDGVHESFGLGAGITDSYFGISVKGYAVVAQINLPDKGHEFTIFELETTVQGAIRFTRDNNVAYFDNVDGSPCHFEFDSQGFNLPPLDTPIAILTYRSLQKLHGPQTVQGTIEPTKYSFKLQGGEKIEGEFLEPRLALLSTAQYLRALCSSQASSTPCRENSVALPLQDTSFKTDIDMAYSGRDFYGGAIAGAIPTSWLDSSDLREVPDHQEIYLSPTTLSNFILEVNEAVPDNKALAYLDQQQQQSTAPAGGVHANKETIDKAAVNYHLHDLCDEGDTIQAVIPPALISLPRFTPEQARAYKGVASFTTPKTQRKGGGRVPGSVDGSAATTTMGASNSVGGADAPQVSRLSCHYLLVRLEKQETDLLAFMNVPHDEFDARGDPSGLSREEELAAGFIDKLVETLEVKNWGLFG</sequence>
<proteinExistence type="inferred from homology"/>
<accession>A0A1E3BR88</accession>
<evidence type="ECO:0000313" key="5">
    <source>
        <dbReference type="EMBL" id="ODM22866.1"/>
    </source>
</evidence>
<feature type="region of interest" description="Disordered" evidence="4">
    <location>
        <begin position="359"/>
        <end position="392"/>
    </location>
</feature>
<name>A0A1E3BR88_ASPCR</name>
<dbReference type="Pfam" id="PF04603">
    <property type="entry name" value="Mog1"/>
    <property type="match status" value="1"/>
</dbReference>
<protein>
    <submittedName>
        <fullName evidence="5">Uncharacterized protein</fullName>
    </submittedName>
</protein>
<keyword evidence="6" id="KW-1185">Reference proteome</keyword>
<dbReference type="SUPFAM" id="SSF55724">
    <property type="entry name" value="Mog1p/PsbP-like"/>
    <property type="match status" value="1"/>
</dbReference>
<comment type="caution">
    <text evidence="5">The sequence shown here is derived from an EMBL/GenBank/DDBJ whole genome shotgun (WGS) entry which is preliminary data.</text>
</comment>
<keyword evidence="2" id="KW-0813">Transport</keyword>
<dbReference type="InterPro" id="IPR007681">
    <property type="entry name" value="Mog1"/>
</dbReference>
<dbReference type="PANTHER" id="PTHR15837:SF0">
    <property type="entry name" value="RAN GUANINE NUCLEOTIDE RELEASE FACTOR"/>
    <property type="match status" value="1"/>
</dbReference>
<dbReference type="PANTHER" id="PTHR15837">
    <property type="entry name" value="RAN GUANINE NUCLEOTIDE RELEASE FACTOR"/>
    <property type="match status" value="1"/>
</dbReference>
<reference evidence="5 6" key="1">
    <citation type="journal article" date="2016" name="BMC Genomics">
        <title>Comparative genomic and transcriptomic analyses of the Fuzhuan brick tea-fermentation fungus Aspergillus cristatus.</title>
        <authorList>
            <person name="Ge Y."/>
            <person name="Wang Y."/>
            <person name="Liu Y."/>
            <person name="Tan Y."/>
            <person name="Ren X."/>
            <person name="Zhang X."/>
            <person name="Hyde K.D."/>
            <person name="Liu Y."/>
            <person name="Liu Z."/>
        </authorList>
    </citation>
    <scope>NUCLEOTIDE SEQUENCE [LARGE SCALE GENOMIC DNA]</scope>
    <source>
        <strain evidence="5 6">GZAAS20.1005</strain>
    </source>
</reference>
<evidence type="ECO:0000256" key="2">
    <source>
        <dbReference type="ARBA" id="ARBA00022448"/>
    </source>
</evidence>
<dbReference type="VEuPathDB" id="FungiDB:SI65_00455"/>
<dbReference type="EMBL" id="JXNT01000001">
    <property type="protein sequence ID" value="ODM22866.1"/>
    <property type="molecule type" value="Genomic_DNA"/>
</dbReference>
<dbReference type="STRING" id="573508.A0A1E3BR88"/>
<evidence type="ECO:0000313" key="6">
    <source>
        <dbReference type="Proteomes" id="UP000094569"/>
    </source>
</evidence>
<comment type="similarity">
    <text evidence="1">Belongs to the MOG1 family.</text>
</comment>
<dbReference type="AlphaFoldDB" id="A0A1E3BR88"/>
<organism evidence="5 6">
    <name type="scientific">Aspergillus cristatus</name>
    <name type="common">Chinese Fuzhuan brick tea-fermentation fungus</name>
    <name type="synonym">Eurotium cristatum</name>
    <dbReference type="NCBI Taxonomy" id="573508"/>
    <lineage>
        <taxon>Eukaryota</taxon>
        <taxon>Fungi</taxon>
        <taxon>Dikarya</taxon>
        <taxon>Ascomycota</taxon>
        <taxon>Pezizomycotina</taxon>
        <taxon>Eurotiomycetes</taxon>
        <taxon>Eurotiomycetidae</taxon>
        <taxon>Eurotiales</taxon>
        <taxon>Aspergillaceae</taxon>
        <taxon>Aspergillus</taxon>
        <taxon>Aspergillus subgen. Aspergillus</taxon>
    </lineage>
</organism>
<dbReference type="Gene3D" id="3.40.1000.10">
    <property type="entry name" value="Mog1/PsbP, alpha/beta/alpha sandwich"/>
    <property type="match status" value="1"/>
</dbReference>
<dbReference type="GO" id="GO:0005634">
    <property type="term" value="C:nucleus"/>
    <property type="evidence" value="ECO:0007669"/>
    <property type="project" value="TreeGrafter"/>
</dbReference>
<dbReference type="InterPro" id="IPR016123">
    <property type="entry name" value="Mog1/PsbP_a/b/a-sand"/>
</dbReference>
<gene>
    <name evidence="5" type="ORF">SI65_00455</name>
</gene>
<dbReference type="Proteomes" id="UP000094569">
    <property type="component" value="Unassembled WGS sequence"/>
</dbReference>
<dbReference type="OrthoDB" id="10255285at2759"/>
<feature type="compositionally biased region" description="Polar residues" evidence="4">
    <location>
        <begin position="378"/>
        <end position="389"/>
    </location>
</feature>
<evidence type="ECO:0000256" key="3">
    <source>
        <dbReference type="ARBA" id="ARBA00022927"/>
    </source>
</evidence>
<dbReference type="GO" id="GO:0031267">
    <property type="term" value="F:small GTPase binding"/>
    <property type="evidence" value="ECO:0007669"/>
    <property type="project" value="TreeGrafter"/>
</dbReference>